<dbReference type="RefSeq" id="WP_216414677.1">
    <property type="nucleotide sequence ID" value="NZ_JAHLQK010000001.1"/>
</dbReference>
<organism evidence="1 2">
    <name type="scientific">Alkaliphilus flagellatus</name>
    <dbReference type="NCBI Taxonomy" id="2841507"/>
    <lineage>
        <taxon>Bacteria</taxon>
        <taxon>Bacillati</taxon>
        <taxon>Bacillota</taxon>
        <taxon>Clostridia</taxon>
        <taxon>Peptostreptococcales</taxon>
        <taxon>Natronincolaceae</taxon>
        <taxon>Alkaliphilus</taxon>
    </lineage>
</organism>
<dbReference type="EMBL" id="JAHLQK010000001">
    <property type="protein sequence ID" value="MBU5675177.1"/>
    <property type="molecule type" value="Genomic_DNA"/>
</dbReference>
<evidence type="ECO:0000313" key="2">
    <source>
        <dbReference type="Proteomes" id="UP000779508"/>
    </source>
</evidence>
<comment type="caution">
    <text evidence="1">The sequence shown here is derived from an EMBL/GenBank/DDBJ whole genome shotgun (WGS) entry which is preliminary data.</text>
</comment>
<reference evidence="1 2" key="1">
    <citation type="submission" date="2021-06" db="EMBL/GenBank/DDBJ databases">
        <authorList>
            <person name="Sun Q."/>
            <person name="Li D."/>
        </authorList>
    </citation>
    <scope>NUCLEOTIDE SEQUENCE [LARGE SCALE GENOMIC DNA]</scope>
    <source>
        <strain evidence="1 2">MSJ-5</strain>
    </source>
</reference>
<proteinExistence type="predicted"/>
<dbReference type="Proteomes" id="UP000779508">
    <property type="component" value="Unassembled WGS sequence"/>
</dbReference>
<name>A0ABS6FY71_9FIRM</name>
<gene>
    <name evidence="1" type="ORF">KQI88_01940</name>
</gene>
<protein>
    <submittedName>
        <fullName evidence="1">Uncharacterized protein</fullName>
    </submittedName>
</protein>
<accession>A0ABS6FY71</accession>
<sequence length="97" mass="11186">MLEGVILIINNMNKVMEPLMQFSEWLPKILSVKVLFKKMDEVLINQDNYIETLDMDTFKESIEFNNVSFSYEGTEVFKDISLSIKKGGIKRICNGST</sequence>
<evidence type="ECO:0000313" key="1">
    <source>
        <dbReference type="EMBL" id="MBU5675177.1"/>
    </source>
</evidence>
<keyword evidence="2" id="KW-1185">Reference proteome</keyword>